<keyword evidence="2" id="KW-1185">Reference proteome</keyword>
<gene>
    <name evidence="1" type="ORF">NARC_10370</name>
</gene>
<name>A0A557SZD7_9ARCH</name>
<evidence type="ECO:0000313" key="1">
    <source>
        <dbReference type="EMBL" id="TVP41964.1"/>
    </source>
</evidence>
<comment type="caution">
    <text evidence="1">The sequence shown here is derived from an EMBL/GenBank/DDBJ whole genome shotgun (WGS) entry which is preliminary data.</text>
</comment>
<accession>A0A557SZD7</accession>
<dbReference type="Proteomes" id="UP000315289">
    <property type="component" value="Unassembled WGS sequence"/>
</dbReference>
<proteinExistence type="predicted"/>
<protein>
    <submittedName>
        <fullName evidence="1">Uncharacterized protein</fullName>
    </submittedName>
</protein>
<dbReference type="RefSeq" id="WP_144728488.1">
    <property type="nucleotide sequence ID" value="NZ_ML675578.1"/>
</dbReference>
<sequence length="88" mass="10152">MSVDDDVRNNLAKYEKFKGGEPEKVMLYHKLKLENLKIISDKTNYLDMDTAKIPIVDFVCDICNLSMENQQHPSKVDLVCINCNQTFP</sequence>
<dbReference type="AlphaFoldDB" id="A0A557SZD7"/>
<dbReference type="EMBL" id="VOAH01000001">
    <property type="protein sequence ID" value="TVP41964.1"/>
    <property type="molecule type" value="Genomic_DNA"/>
</dbReference>
<reference evidence="1 2" key="1">
    <citation type="journal article" date="2019" name="Front. Microbiol.">
        <title>Ammonia Oxidation by the Arctic Terrestrial Thaumarchaeote Candidatus Nitrosocosmicus arcticus Is Stimulated by Increasing Temperatures.</title>
        <authorList>
            <person name="Alves R.J.E."/>
            <person name="Kerou M."/>
            <person name="Zappe A."/>
            <person name="Bittner R."/>
            <person name="Abby S.S."/>
            <person name="Schmidt H.A."/>
            <person name="Pfeifer K."/>
            <person name="Schleper C."/>
        </authorList>
    </citation>
    <scope>NUCLEOTIDE SEQUENCE [LARGE SCALE GENOMIC DNA]</scope>
    <source>
        <strain evidence="1 2">Kfb</strain>
    </source>
</reference>
<evidence type="ECO:0000313" key="2">
    <source>
        <dbReference type="Proteomes" id="UP000315289"/>
    </source>
</evidence>
<organism evidence="1 2">
    <name type="scientific">Candidatus Nitrosocosmicus arcticus</name>
    <dbReference type="NCBI Taxonomy" id="2035267"/>
    <lineage>
        <taxon>Archaea</taxon>
        <taxon>Nitrososphaerota</taxon>
        <taxon>Nitrososphaeria</taxon>
        <taxon>Nitrososphaerales</taxon>
        <taxon>Nitrososphaeraceae</taxon>
        <taxon>Candidatus Nitrosocosmicus</taxon>
    </lineage>
</organism>
<dbReference type="OrthoDB" id="6162at2157"/>